<dbReference type="Gene3D" id="1.10.287.130">
    <property type="match status" value="1"/>
</dbReference>
<dbReference type="InterPro" id="IPR036097">
    <property type="entry name" value="HisK_dim/P_sf"/>
</dbReference>
<dbReference type="CDD" id="cd00082">
    <property type="entry name" value="HisKA"/>
    <property type="match status" value="1"/>
</dbReference>
<dbReference type="Gene3D" id="3.40.630.10">
    <property type="entry name" value="Zn peptidases"/>
    <property type="match status" value="1"/>
</dbReference>
<dbReference type="CDD" id="cd05672">
    <property type="entry name" value="M20_ACY1L2-like"/>
    <property type="match status" value="1"/>
</dbReference>
<evidence type="ECO:0000256" key="11">
    <source>
        <dbReference type="ARBA" id="ARBA00023170"/>
    </source>
</evidence>
<dbReference type="InterPro" id="IPR005467">
    <property type="entry name" value="His_kinase_dom"/>
</dbReference>
<dbReference type="SMART" id="SM00387">
    <property type="entry name" value="HATPase_c"/>
    <property type="match status" value="1"/>
</dbReference>
<keyword evidence="3 12" id="KW-0597">Phosphoprotein</keyword>
<evidence type="ECO:0000256" key="3">
    <source>
        <dbReference type="ARBA" id="ARBA00022553"/>
    </source>
</evidence>
<gene>
    <name evidence="17" type="ORF">PEBR_29009</name>
</gene>
<dbReference type="Gene3D" id="3.30.565.10">
    <property type="entry name" value="Histidine kinase-like ATPase, C-terminal domain"/>
    <property type="match status" value="1"/>
</dbReference>
<dbReference type="Pfam" id="PF08446">
    <property type="entry name" value="PAS_2"/>
    <property type="match status" value="1"/>
</dbReference>
<dbReference type="Pfam" id="PF00072">
    <property type="entry name" value="Response_reg"/>
    <property type="match status" value="1"/>
</dbReference>
<dbReference type="SUPFAM" id="SSF55031">
    <property type="entry name" value="Bacterial exopeptidase dimerisation domain"/>
    <property type="match status" value="1"/>
</dbReference>
<feature type="modified residue" description="4-aspartylphosphate" evidence="12">
    <location>
        <position position="1776"/>
    </location>
</feature>
<dbReference type="Pfam" id="PF02518">
    <property type="entry name" value="HATPase_c"/>
    <property type="match status" value="1"/>
</dbReference>
<dbReference type="InterPro" id="IPR036264">
    <property type="entry name" value="Bact_exopeptidase_dim_dom"/>
</dbReference>
<dbReference type="PROSITE" id="PS50110">
    <property type="entry name" value="RESPONSE_REGULATORY"/>
    <property type="match status" value="1"/>
</dbReference>
<dbReference type="SUPFAM" id="SSF55785">
    <property type="entry name" value="PYP-like sensor domain (PAS domain)"/>
    <property type="match status" value="1"/>
</dbReference>
<feature type="region of interest" description="Disordered" evidence="13">
    <location>
        <begin position="427"/>
        <end position="460"/>
    </location>
</feature>
<dbReference type="InterPro" id="IPR011650">
    <property type="entry name" value="Peptidase_M20_dimer"/>
</dbReference>
<organism evidence="17 18">
    <name type="scientific">Penicillium brasilianum</name>
    <dbReference type="NCBI Taxonomy" id="104259"/>
    <lineage>
        <taxon>Eukaryota</taxon>
        <taxon>Fungi</taxon>
        <taxon>Dikarya</taxon>
        <taxon>Ascomycota</taxon>
        <taxon>Pezizomycotina</taxon>
        <taxon>Eurotiomycetes</taxon>
        <taxon>Eurotiomycetidae</taxon>
        <taxon>Eurotiales</taxon>
        <taxon>Aspergillaceae</taxon>
        <taxon>Penicillium</taxon>
    </lineage>
</organism>
<evidence type="ECO:0000256" key="6">
    <source>
        <dbReference type="ARBA" id="ARBA00022741"/>
    </source>
</evidence>
<dbReference type="InterPro" id="IPR013515">
    <property type="entry name" value="Phytochrome_cen-reg"/>
</dbReference>
<dbReference type="Pfam" id="PF07687">
    <property type="entry name" value="M20_dimer"/>
    <property type="match status" value="1"/>
</dbReference>
<evidence type="ECO:0000256" key="12">
    <source>
        <dbReference type="PROSITE-ProRule" id="PRU00169"/>
    </source>
</evidence>
<keyword evidence="5" id="KW-0808">Transferase</keyword>
<keyword evidence="7 17" id="KW-0418">Kinase</keyword>
<feature type="domain" description="Response regulatory" evidence="16">
    <location>
        <begin position="1725"/>
        <end position="1855"/>
    </location>
</feature>
<feature type="compositionally biased region" description="Low complexity" evidence="13">
    <location>
        <begin position="1597"/>
        <end position="1610"/>
    </location>
</feature>
<reference evidence="18" key="1">
    <citation type="submission" date="2015-09" db="EMBL/GenBank/DDBJ databases">
        <authorList>
            <person name="Fill T.P."/>
            <person name="Baretta J.F."/>
            <person name="de Almeida L.G."/>
            <person name="Rocha M."/>
            <person name="de Souza D.H."/>
            <person name="Malavazi I."/>
            <person name="Cerdeira L.T."/>
            <person name="Hong H."/>
            <person name="Samborskyy M."/>
            <person name="de Vasconcelos A.T."/>
            <person name="Leadlay P."/>
            <person name="Rodrigues-Filho E."/>
        </authorList>
    </citation>
    <scope>NUCLEOTIDE SEQUENCE [LARGE SCALE GENOMIC DNA]</scope>
    <source>
        <strain evidence="18">LaBioMMi 136</strain>
    </source>
</reference>
<feature type="domain" description="Histidine kinase" evidence="15">
    <location>
        <begin position="1265"/>
        <end position="1501"/>
    </location>
</feature>
<accession>A0A1S9RH58</accession>
<dbReference type="Gene3D" id="3.30.450.270">
    <property type="match status" value="1"/>
</dbReference>
<dbReference type="GO" id="GO:0006355">
    <property type="term" value="P:regulation of DNA-templated transcription"/>
    <property type="evidence" value="ECO:0007669"/>
    <property type="project" value="InterPro"/>
</dbReference>
<dbReference type="InterPro" id="IPR013654">
    <property type="entry name" value="PAS_2"/>
</dbReference>
<dbReference type="GO" id="GO:0000155">
    <property type="term" value="F:phosphorelay sensor kinase activity"/>
    <property type="evidence" value="ECO:0007669"/>
    <property type="project" value="InterPro"/>
</dbReference>
<dbReference type="GO" id="GO:0009881">
    <property type="term" value="F:photoreceptor activity"/>
    <property type="evidence" value="ECO:0007669"/>
    <property type="project" value="UniProtKB-KW"/>
</dbReference>
<proteinExistence type="inferred from homology"/>
<dbReference type="FunFam" id="1.10.287.130:FF:000048">
    <property type="entry name" value="Sensor histidine kinase/response regulator"/>
    <property type="match status" value="1"/>
</dbReference>
<comment type="similarity">
    <text evidence="1">Belongs to the peptidase M20A family.</text>
</comment>
<feature type="compositionally biased region" description="Polar residues" evidence="13">
    <location>
        <begin position="637"/>
        <end position="650"/>
    </location>
</feature>
<evidence type="ECO:0000259" key="16">
    <source>
        <dbReference type="PROSITE" id="PS50110"/>
    </source>
</evidence>
<evidence type="ECO:0000256" key="13">
    <source>
        <dbReference type="SAM" id="MobiDB-lite"/>
    </source>
</evidence>
<evidence type="ECO:0000256" key="9">
    <source>
        <dbReference type="ARBA" id="ARBA00022991"/>
    </source>
</evidence>
<dbReference type="PANTHER" id="PTHR43065">
    <property type="entry name" value="SENSOR HISTIDINE KINASE"/>
    <property type="match status" value="1"/>
</dbReference>
<dbReference type="InterPro" id="IPR003594">
    <property type="entry name" value="HATPase_dom"/>
</dbReference>
<evidence type="ECO:0000313" key="17">
    <source>
        <dbReference type="EMBL" id="OOQ84696.1"/>
    </source>
</evidence>
<dbReference type="InterPro" id="IPR003018">
    <property type="entry name" value="GAF"/>
</dbReference>
<evidence type="ECO:0000256" key="8">
    <source>
        <dbReference type="ARBA" id="ARBA00022840"/>
    </source>
</evidence>
<dbReference type="Pfam" id="PF00512">
    <property type="entry name" value="HisKA"/>
    <property type="match status" value="1"/>
</dbReference>
<evidence type="ECO:0000256" key="10">
    <source>
        <dbReference type="ARBA" id="ARBA00023012"/>
    </source>
</evidence>
<evidence type="ECO:0000256" key="5">
    <source>
        <dbReference type="ARBA" id="ARBA00022679"/>
    </source>
</evidence>
<keyword evidence="9" id="KW-0157">Chromophore</keyword>
<dbReference type="InterPro" id="IPR017439">
    <property type="entry name" value="Amidohydrolase"/>
</dbReference>
<feature type="domain" description="Phytochrome chromophore attachment site" evidence="14">
    <location>
        <begin position="889"/>
        <end position="1051"/>
    </location>
</feature>
<name>A0A1S9RH58_PENBI</name>
<keyword evidence="6" id="KW-0547">Nucleotide-binding</keyword>
<dbReference type="Pfam" id="PF01546">
    <property type="entry name" value="Peptidase_M20"/>
    <property type="match status" value="1"/>
</dbReference>
<dbReference type="InterPro" id="IPR036890">
    <property type="entry name" value="HATPase_C_sf"/>
</dbReference>
<evidence type="ECO:0000259" key="14">
    <source>
        <dbReference type="PROSITE" id="PS50046"/>
    </source>
</evidence>
<evidence type="ECO:0000256" key="2">
    <source>
        <dbReference type="ARBA" id="ARBA00022543"/>
    </source>
</evidence>
<feature type="region of interest" description="Disordered" evidence="13">
    <location>
        <begin position="475"/>
        <end position="539"/>
    </location>
</feature>
<dbReference type="InterPro" id="IPR003661">
    <property type="entry name" value="HisK_dim/P_dom"/>
</dbReference>
<feature type="region of interest" description="Disordered" evidence="13">
    <location>
        <begin position="1584"/>
        <end position="1622"/>
    </location>
</feature>
<feature type="compositionally biased region" description="Polar residues" evidence="13">
    <location>
        <begin position="477"/>
        <end position="488"/>
    </location>
</feature>
<dbReference type="CDD" id="cd17546">
    <property type="entry name" value="REC_hyHK_CKI1_RcsC-like"/>
    <property type="match status" value="1"/>
</dbReference>
<dbReference type="GO" id="GO:0009584">
    <property type="term" value="P:detection of visible light"/>
    <property type="evidence" value="ECO:0007669"/>
    <property type="project" value="InterPro"/>
</dbReference>
<evidence type="ECO:0000256" key="4">
    <source>
        <dbReference type="ARBA" id="ARBA00022606"/>
    </source>
</evidence>
<feature type="region of interest" description="Disordered" evidence="13">
    <location>
        <begin position="635"/>
        <end position="655"/>
    </location>
</feature>
<dbReference type="GO" id="GO:0005524">
    <property type="term" value="F:ATP binding"/>
    <property type="evidence" value="ECO:0007669"/>
    <property type="project" value="UniProtKB-KW"/>
</dbReference>
<sequence>MVTMKQSEIIAKVRNALDKHEARLSDINQKIWSNPEVSFEEHNAHDNICALFDALVVDGYTVTRSAYGISTAFEISYTHGQGGRVVAFNAEYDSLPGIGHACGHNLIATSAIASFLATTETMRTLYPDSSYTVRLLGTPAEEGGGGKLLLIDAGAYKDVDACFMVHPFPALTGSPNLLSASSDSAQYLANNKVEVTFTGKPAHASAAPWEGVNALDAVVAAYVNISMLRQQILPTQKIHGVVLRGGERPNIIPASTTVEYYIRSETVSTLKPLTEKVVKCFEAAATATGCTVEFKWEPVYMDMRDNRPICESYMIAMNAMGHSTIYDAAGQEGGLSGGSTDMGNVSYEVPGFHGSFYIHTDGVNHTPQFTAGAGSEESFKRSLYCAAGMAVVGCRMLAEGSSLRLLVTTHQRTAVLPRESDLLLNTTDLERPNYPTAASFDPFATSAPRPPLRRHSLAGSSRDGGLFLPFLERRARQMSSQSPQNSRPGTARKRSESASAPWPASIDLPDAQPGSRDRSQSVTQNESPRQAPSAELDGSDRVFPIRSFVSVDPTAAQHALSHAVSPTREGARQYSIIDQHTWENLQSQPQQVQETTAPTDTLRHETFASDDKTELATHSMASRVAQHPEIYAKVESDCQSASSGTPQPSSRAPADYNESYGHVTARFKHVMTDSGHAVITGRGGESFQYCEDEPIRIPGAVQSFGVMIALREESPDQLVVRVVSENAHQFLGYSPRELFELKSFCDILKDDQADSLLDHIDFVRDDAYDPCVDGPEVFGLTISTPDGESRRFWCATHVSQTHKDLIICEMELEDDEINPLNVGGLETPSSPTGTLGSFPTPEQFAGSTVNISQPLRVLRNARRRRGEAAAMEVFSMLSQIQEQLGRANDLDTLLNTTVGLVKELTGFHRIMIYQFDSSWNGLVVAELVDPKVTVDLYKGLHFPASDIPAQARELYKVNKVRLLYDRDQITSRLVCRTLEDLETPLDMTHSYLRAMSPIHIKYLAHMKVRSSMSISINAFNDLWGLISLHSYGNFGMRVSFPVRKMCRLLGDTVSRNIERLSYASRLQARKLINTVPTEANPSGYIIASSDDLLQLFDADYGALSIRDETKILGDNTHSQEVLALLEFLRMRQMNTVLASHDIIKDFPDLQYAPGLKAISGLLYVPLSTGGSDFICFFRKGQLTEIKWAGNPYDIAKRKETAGFLEPRSSFAAWRETVLSQSREWSESDVETAAVLCLVYGKFIKVWRQKEAAMQNSQFTKLLLANSAHEVRTPLNAIINYLEIALEGALDSETRESLTKSHSASKSLIYVINDLLDLTNTEKGHDLIKDETFDLQLTLREATDMLAGEAKRKNISYTVSSKPGLPRMVVGDQRRVRQVFSNLVSNAIQQTSSGAVTVEMWRSGTQDMPGHVAVEMMVLDTGAGMSKSKLEAIFHELEQVSTDDNHHEEEDPATVQNPEKKRALGLGLALVARIVHNMQGQLGVKSEEGKGSRFKILLPFKLPEGMSMELPPDAVIPSSATVPPTPMISDREFTLVGGVVERREGRRLSSESLRSGGSSRSGRSGKSHADRLISAIQEPALVQRAFSDSSDARQVKLSTSPPVSSSHFSAPMASPRSNSLKKASFAQDPLASLATVTHTPPLVLQPFRTPPAPGTANVTDSGVPMGAVRVSERDVQRRATQQAEDQSYFPPIPIYETENSIMTSASAVPCSTTPTSVLLATPSLLHVLVAEDDPVNSKIIHKRLTKLGHTVVLTSNGEACANAFTLASQKFDVVLMDLQMPIVDGMMATKMIREFESKTPDALSYNVQQNERIPVFAVSASLLESERQTYIDTGFDGWVMKPINFTRLNVLLSGLSNREARTATSYEPGQWENGGWFNT</sequence>
<dbReference type="GO" id="GO:0016787">
    <property type="term" value="F:hydrolase activity"/>
    <property type="evidence" value="ECO:0007669"/>
    <property type="project" value="InterPro"/>
</dbReference>
<dbReference type="InterPro" id="IPR011006">
    <property type="entry name" value="CheY-like_superfamily"/>
</dbReference>
<dbReference type="Proteomes" id="UP000190744">
    <property type="component" value="Unassembled WGS sequence"/>
</dbReference>
<keyword evidence="10" id="KW-0902">Two-component regulatory system</keyword>
<keyword evidence="2" id="KW-0600">Photoreceptor protein</keyword>
<keyword evidence="11" id="KW-0675">Receptor</keyword>
<evidence type="ECO:0000256" key="1">
    <source>
        <dbReference type="ARBA" id="ARBA00006247"/>
    </source>
</evidence>
<dbReference type="Pfam" id="PF01590">
    <property type="entry name" value="GAF"/>
    <property type="match status" value="1"/>
</dbReference>
<dbReference type="InterPro" id="IPR043150">
    <property type="entry name" value="Phytochrome_PHY_sf"/>
</dbReference>
<dbReference type="InterPro" id="IPR001789">
    <property type="entry name" value="Sig_transdc_resp-reg_receiver"/>
</dbReference>
<dbReference type="Gene3D" id="3.30.450.20">
    <property type="entry name" value="PAS domain"/>
    <property type="match status" value="1"/>
</dbReference>
<feature type="compositionally biased region" description="Polar residues" evidence="13">
    <location>
        <begin position="520"/>
        <end position="530"/>
    </location>
</feature>
<feature type="compositionally biased region" description="Low complexity" evidence="13">
    <location>
        <begin position="1549"/>
        <end position="1563"/>
    </location>
</feature>
<feature type="region of interest" description="Disordered" evidence="13">
    <location>
        <begin position="1544"/>
        <end position="1567"/>
    </location>
</feature>
<dbReference type="SUPFAM" id="SSF55781">
    <property type="entry name" value="GAF domain-like"/>
    <property type="match status" value="2"/>
</dbReference>
<dbReference type="FunFam" id="3.30.70.360:FF:000004">
    <property type="entry name" value="Peptidase M20 domain-containing protein 2"/>
    <property type="match status" value="1"/>
</dbReference>
<dbReference type="InterPro" id="IPR001294">
    <property type="entry name" value="Phytochrome"/>
</dbReference>
<dbReference type="SMART" id="SM00448">
    <property type="entry name" value="REC"/>
    <property type="match status" value="1"/>
</dbReference>
<dbReference type="FunFam" id="3.30.450.270:FF:000002">
    <property type="entry name" value="Sensor histidine kinase/response regulator, putative"/>
    <property type="match status" value="1"/>
</dbReference>
<dbReference type="InterPro" id="IPR029016">
    <property type="entry name" value="GAF-like_dom_sf"/>
</dbReference>
<dbReference type="SUPFAM" id="SSF53187">
    <property type="entry name" value="Zn-dependent exopeptidases"/>
    <property type="match status" value="1"/>
</dbReference>
<protein>
    <submittedName>
        <fullName evidence="17">Putative sensor histidine kinase/response regulator</fullName>
    </submittedName>
</protein>
<keyword evidence="4" id="KW-0716">Sensory transduction</keyword>
<dbReference type="InterPro" id="IPR016132">
    <property type="entry name" value="Phyto_chromo_attachment"/>
</dbReference>
<dbReference type="PROSITE" id="PS50109">
    <property type="entry name" value="HIS_KIN"/>
    <property type="match status" value="1"/>
</dbReference>
<evidence type="ECO:0000313" key="18">
    <source>
        <dbReference type="Proteomes" id="UP000190744"/>
    </source>
</evidence>
<dbReference type="PROSITE" id="PS50046">
    <property type="entry name" value="PHYTOCHROME_2"/>
    <property type="match status" value="1"/>
</dbReference>
<dbReference type="Gene3D" id="3.30.70.360">
    <property type="match status" value="1"/>
</dbReference>
<dbReference type="PANTHER" id="PTHR43065:SF10">
    <property type="entry name" value="PEROXIDE STRESS-ACTIVATED HISTIDINE KINASE MAK3"/>
    <property type="match status" value="1"/>
</dbReference>
<keyword evidence="8" id="KW-0067">ATP-binding</keyword>
<evidence type="ECO:0000259" key="15">
    <source>
        <dbReference type="PROSITE" id="PS50109"/>
    </source>
</evidence>
<dbReference type="Gene3D" id="3.30.450.40">
    <property type="match status" value="1"/>
</dbReference>
<dbReference type="SUPFAM" id="SSF55874">
    <property type="entry name" value="ATPase domain of HSP90 chaperone/DNA topoisomerase II/histidine kinase"/>
    <property type="match status" value="1"/>
</dbReference>
<dbReference type="NCBIfam" id="TIGR01891">
    <property type="entry name" value="amidohydrolases"/>
    <property type="match status" value="1"/>
</dbReference>
<dbReference type="InterPro" id="IPR002933">
    <property type="entry name" value="Peptidase_M20"/>
</dbReference>
<dbReference type="SUPFAM" id="SSF52172">
    <property type="entry name" value="CheY-like"/>
    <property type="match status" value="1"/>
</dbReference>
<dbReference type="Gene3D" id="3.40.50.2300">
    <property type="match status" value="1"/>
</dbReference>
<dbReference type="EMBL" id="LJBN01000176">
    <property type="protein sequence ID" value="OOQ84696.1"/>
    <property type="molecule type" value="Genomic_DNA"/>
</dbReference>
<dbReference type="SUPFAM" id="SSF47384">
    <property type="entry name" value="Homodimeric domain of signal transducing histidine kinase"/>
    <property type="match status" value="1"/>
</dbReference>
<dbReference type="InterPro" id="IPR035965">
    <property type="entry name" value="PAS-like_dom_sf"/>
</dbReference>
<evidence type="ECO:0000256" key="7">
    <source>
        <dbReference type="ARBA" id="ARBA00022777"/>
    </source>
</evidence>
<dbReference type="Pfam" id="PF00360">
    <property type="entry name" value="PHY"/>
    <property type="match status" value="1"/>
</dbReference>
<dbReference type="PRINTS" id="PR01033">
    <property type="entry name" value="PHYTOCHROME"/>
</dbReference>
<comment type="caution">
    <text evidence="17">The sequence shown here is derived from an EMBL/GenBank/DDBJ whole genome shotgun (WGS) entry which is preliminary data.</text>
</comment>
<dbReference type="SMART" id="SM00388">
    <property type="entry name" value="HisKA"/>
    <property type="match status" value="1"/>
</dbReference>